<dbReference type="Pfam" id="PF02384">
    <property type="entry name" value="N6_Mtase"/>
    <property type="match status" value="1"/>
</dbReference>
<dbReference type="OrthoDB" id="9814572at2"/>
<feature type="domain" description="DNA methylase adenine-specific" evidence="7">
    <location>
        <begin position="109"/>
        <end position="265"/>
    </location>
</feature>
<gene>
    <name evidence="8" type="ORF">ERS852580_01118</name>
</gene>
<dbReference type="EC" id="2.1.1.72" evidence="1"/>
<accession>A0A173SLE3</accession>
<dbReference type="GO" id="GO:0009007">
    <property type="term" value="F:site-specific DNA-methyltransferase (adenine-specific) activity"/>
    <property type="evidence" value="ECO:0007669"/>
    <property type="project" value="UniProtKB-EC"/>
</dbReference>
<reference evidence="8 9" key="1">
    <citation type="submission" date="2015-09" db="EMBL/GenBank/DDBJ databases">
        <authorList>
            <consortium name="Pathogen Informatics"/>
        </authorList>
    </citation>
    <scope>NUCLEOTIDE SEQUENCE [LARGE SCALE GENOMIC DNA]</scope>
    <source>
        <strain evidence="8 9">2789STDY5834968</strain>
    </source>
</reference>
<sequence length="279" mass="32004">MAVQTNDEIKGTEKEFLDLFSHLCYSRTAWQVWSDLMSAMACTIANVFETNPKRKADREKEYERCIKELGGDVEIPAKLFAIVTMALENNPDQDFLGKLYMQLNLGSHWHGQFLTPYDVCKMMSLITIGDTVRSKAEDRDYIAVSDPACGAGATLISAANTFKERGINYQEKVLFVGQDIDRVVGQMCYIQLSLLGCAGYICIADTIVNPVVGSVLQPDEQKGQEFWYTPLYYSNRWQMRIFIQNMKRLMPLPEAEQQKEDEYVFFFDFDKKEETYGNK</sequence>
<dbReference type="PANTHER" id="PTHR42933">
    <property type="entry name" value="SLR6095 PROTEIN"/>
    <property type="match status" value="1"/>
</dbReference>
<name>A0A173SLE3_9FIRM</name>
<comment type="catalytic activity">
    <reaction evidence="6">
        <text>a 2'-deoxyadenosine in DNA + S-adenosyl-L-methionine = an N(6)-methyl-2'-deoxyadenosine in DNA + S-adenosyl-L-homocysteine + H(+)</text>
        <dbReference type="Rhea" id="RHEA:15197"/>
        <dbReference type="Rhea" id="RHEA-COMP:12418"/>
        <dbReference type="Rhea" id="RHEA-COMP:12419"/>
        <dbReference type="ChEBI" id="CHEBI:15378"/>
        <dbReference type="ChEBI" id="CHEBI:57856"/>
        <dbReference type="ChEBI" id="CHEBI:59789"/>
        <dbReference type="ChEBI" id="CHEBI:90615"/>
        <dbReference type="ChEBI" id="CHEBI:90616"/>
        <dbReference type="EC" id="2.1.1.72"/>
    </reaction>
</comment>
<keyword evidence="2 8" id="KW-0489">Methyltransferase</keyword>
<evidence type="ECO:0000256" key="2">
    <source>
        <dbReference type="ARBA" id="ARBA00022603"/>
    </source>
</evidence>
<evidence type="ECO:0000313" key="9">
    <source>
        <dbReference type="Proteomes" id="UP000095673"/>
    </source>
</evidence>
<dbReference type="Gene3D" id="3.40.50.150">
    <property type="entry name" value="Vaccinia Virus protein VP39"/>
    <property type="match status" value="1"/>
</dbReference>
<organism evidence="8 9">
    <name type="scientific">Agathobacter rectalis</name>
    <dbReference type="NCBI Taxonomy" id="39491"/>
    <lineage>
        <taxon>Bacteria</taxon>
        <taxon>Bacillati</taxon>
        <taxon>Bacillota</taxon>
        <taxon>Clostridia</taxon>
        <taxon>Lachnospirales</taxon>
        <taxon>Lachnospiraceae</taxon>
        <taxon>Agathobacter</taxon>
    </lineage>
</organism>
<protein>
    <recommendedName>
        <fullName evidence="1">site-specific DNA-methyltransferase (adenine-specific)</fullName>
        <ecNumber evidence="1">2.1.1.72</ecNumber>
    </recommendedName>
</protein>
<evidence type="ECO:0000256" key="5">
    <source>
        <dbReference type="ARBA" id="ARBA00022747"/>
    </source>
</evidence>
<dbReference type="InterPro" id="IPR029063">
    <property type="entry name" value="SAM-dependent_MTases_sf"/>
</dbReference>
<evidence type="ECO:0000313" key="8">
    <source>
        <dbReference type="EMBL" id="CUM91183.1"/>
    </source>
</evidence>
<evidence type="ECO:0000259" key="7">
    <source>
        <dbReference type="Pfam" id="PF02384"/>
    </source>
</evidence>
<keyword evidence="5" id="KW-0680">Restriction system</keyword>
<dbReference type="InterPro" id="IPR051537">
    <property type="entry name" value="DNA_Adenine_Mtase"/>
</dbReference>
<dbReference type="InterPro" id="IPR003356">
    <property type="entry name" value="DNA_methylase_A-5"/>
</dbReference>
<dbReference type="EMBL" id="CYXM01000004">
    <property type="protein sequence ID" value="CUM91183.1"/>
    <property type="molecule type" value="Genomic_DNA"/>
</dbReference>
<dbReference type="PRINTS" id="PR00507">
    <property type="entry name" value="N12N6MTFRASE"/>
</dbReference>
<evidence type="ECO:0000256" key="6">
    <source>
        <dbReference type="ARBA" id="ARBA00047942"/>
    </source>
</evidence>
<dbReference type="AlphaFoldDB" id="A0A173SLE3"/>
<dbReference type="GO" id="GO:0008170">
    <property type="term" value="F:N-methyltransferase activity"/>
    <property type="evidence" value="ECO:0007669"/>
    <property type="project" value="InterPro"/>
</dbReference>
<proteinExistence type="predicted"/>
<keyword evidence="3 8" id="KW-0808">Transferase</keyword>
<dbReference type="RefSeq" id="WP_055237810.1">
    <property type="nucleotide sequence ID" value="NZ_CYXM01000004.1"/>
</dbReference>
<dbReference type="GO" id="GO:0009307">
    <property type="term" value="P:DNA restriction-modification system"/>
    <property type="evidence" value="ECO:0007669"/>
    <property type="project" value="UniProtKB-KW"/>
</dbReference>
<evidence type="ECO:0000256" key="3">
    <source>
        <dbReference type="ARBA" id="ARBA00022679"/>
    </source>
</evidence>
<dbReference type="SUPFAM" id="SSF53335">
    <property type="entry name" value="S-adenosyl-L-methionine-dependent methyltransferases"/>
    <property type="match status" value="1"/>
</dbReference>
<dbReference type="Proteomes" id="UP000095673">
    <property type="component" value="Unassembled WGS sequence"/>
</dbReference>
<dbReference type="GO" id="GO:0003677">
    <property type="term" value="F:DNA binding"/>
    <property type="evidence" value="ECO:0007669"/>
    <property type="project" value="InterPro"/>
</dbReference>
<evidence type="ECO:0000256" key="1">
    <source>
        <dbReference type="ARBA" id="ARBA00011900"/>
    </source>
</evidence>
<dbReference type="GO" id="GO:0032259">
    <property type="term" value="P:methylation"/>
    <property type="evidence" value="ECO:0007669"/>
    <property type="project" value="UniProtKB-KW"/>
</dbReference>
<keyword evidence="4" id="KW-0949">S-adenosyl-L-methionine</keyword>
<evidence type="ECO:0000256" key="4">
    <source>
        <dbReference type="ARBA" id="ARBA00022691"/>
    </source>
</evidence>
<dbReference type="PANTHER" id="PTHR42933:SF1">
    <property type="entry name" value="SITE-SPECIFIC DNA-METHYLTRANSFERASE (ADENINE-SPECIFIC)"/>
    <property type="match status" value="1"/>
</dbReference>